<proteinExistence type="predicted"/>
<accession>A0A662DAY5</accession>
<name>A0A662DAY5_UNCAE</name>
<dbReference type="GO" id="GO:0006352">
    <property type="term" value="P:DNA-templated transcription initiation"/>
    <property type="evidence" value="ECO:0007669"/>
    <property type="project" value="InterPro"/>
</dbReference>
<evidence type="ECO:0000259" key="1">
    <source>
        <dbReference type="PROSITE" id="PS50043"/>
    </source>
</evidence>
<dbReference type="Pfam" id="PF00196">
    <property type="entry name" value="GerE"/>
    <property type="match status" value="1"/>
</dbReference>
<evidence type="ECO:0000313" key="2">
    <source>
        <dbReference type="EMBL" id="RLE11473.1"/>
    </source>
</evidence>
<evidence type="ECO:0000313" key="3">
    <source>
        <dbReference type="Proteomes" id="UP000267654"/>
    </source>
</evidence>
<dbReference type="InterPro" id="IPR016032">
    <property type="entry name" value="Sig_transdc_resp-reg_C-effctor"/>
</dbReference>
<dbReference type="EMBL" id="QMQB01000242">
    <property type="protein sequence ID" value="RLE11473.1"/>
    <property type="molecule type" value="Genomic_DNA"/>
</dbReference>
<dbReference type="InterPro" id="IPR036388">
    <property type="entry name" value="WH-like_DNA-bd_sf"/>
</dbReference>
<dbReference type="InterPro" id="IPR000792">
    <property type="entry name" value="Tscrpt_reg_LuxR_C"/>
</dbReference>
<dbReference type="PROSITE" id="PS50043">
    <property type="entry name" value="HTH_LUXR_2"/>
    <property type="match status" value="1"/>
</dbReference>
<gene>
    <name evidence="2" type="ORF">DRI96_06150</name>
</gene>
<dbReference type="SUPFAM" id="SSF46894">
    <property type="entry name" value="C-terminal effector domain of the bipartite response regulators"/>
    <property type="match status" value="1"/>
</dbReference>
<dbReference type="NCBIfam" id="TIGR02937">
    <property type="entry name" value="sigma70-ECF"/>
    <property type="match status" value="1"/>
</dbReference>
<reference evidence="2 3" key="1">
    <citation type="submission" date="2018-06" db="EMBL/GenBank/DDBJ databases">
        <title>Extensive metabolic versatility and redundancy in microbially diverse, dynamic hydrothermal sediments.</title>
        <authorList>
            <person name="Dombrowski N."/>
            <person name="Teske A."/>
            <person name="Baker B.J."/>
        </authorList>
    </citation>
    <scope>NUCLEOTIDE SEQUENCE [LARGE SCALE GENOMIC DNA]</scope>
    <source>
        <strain evidence="2">B19_G9</strain>
    </source>
</reference>
<dbReference type="AlphaFoldDB" id="A0A662DAY5"/>
<feature type="domain" description="HTH luxR-type" evidence="1">
    <location>
        <begin position="119"/>
        <end position="168"/>
    </location>
</feature>
<dbReference type="Gene3D" id="1.10.10.10">
    <property type="entry name" value="Winged helix-like DNA-binding domain superfamily/Winged helix DNA-binding domain"/>
    <property type="match status" value="1"/>
</dbReference>
<dbReference type="GO" id="GO:0003700">
    <property type="term" value="F:DNA-binding transcription factor activity"/>
    <property type="evidence" value="ECO:0007669"/>
    <property type="project" value="InterPro"/>
</dbReference>
<dbReference type="SUPFAM" id="SSF88946">
    <property type="entry name" value="Sigma2 domain of RNA polymerase sigma factors"/>
    <property type="match status" value="1"/>
</dbReference>
<comment type="caution">
    <text evidence="2">The sequence shown here is derived from an EMBL/GenBank/DDBJ whole genome shotgun (WGS) entry which is preliminary data.</text>
</comment>
<dbReference type="InterPro" id="IPR013325">
    <property type="entry name" value="RNA_pol_sigma_r2"/>
</dbReference>
<dbReference type="Proteomes" id="UP000267654">
    <property type="component" value="Unassembled WGS sequence"/>
</dbReference>
<dbReference type="GO" id="GO:0003677">
    <property type="term" value="F:DNA binding"/>
    <property type="evidence" value="ECO:0007669"/>
    <property type="project" value="InterPro"/>
</dbReference>
<dbReference type="InterPro" id="IPR014284">
    <property type="entry name" value="RNA_pol_sigma-70_dom"/>
</dbReference>
<protein>
    <recommendedName>
        <fullName evidence="1">HTH luxR-type domain-containing protein</fullName>
    </recommendedName>
</protein>
<organism evidence="2 3">
    <name type="scientific">Aerophobetes bacterium</name>
    <dbReference type="NCBI Taxonomy" id="2030807"/>
    <lineage>
        <taxon>Bacteria</taxon>
        <taxon>Candidatus Aerophobota</taxon>
    </lineage>
</organism>
<sequence>MKEFEGLTKQMTSHLKKMSKDLARNLKTDFIDAEDIFQEALVYLWMEFKNGRLKDKNKSYILKGCYFYLKNFLRKVDNHQITFLSLFSLISDEGETTLKEVLYDDFSLEEDLNTKFLIEKIRNNGLTKREKEVFELLLEGYTTRQIGKKLKISHVRVIRIYKNIGKKI</sequence>